<dbReference type="AlphaFoldDB" id="A0A379C8N9"/>
<sequence>MRKDTSVRINAQRRNKLEILAIEISHKSGKLIKMSDIVNHLLDNYLNEAKQDLIYKEKNNKDND</sequence>
<gene>
    <name evidence="1" type="ORF">NCTC12872_00635</name>
</gene>
<dbReference type="OrthoDB" id="6460017at2"/>
<dbReference type="EMBL" id="UGTA01000001">
    <property type="protein sequence ID" value="SUB58670.1"/>
    <property type="molecule type" value="Genomic_DNA"/>
</dbReference>
<dbReference type="Proteomes" id="UP000255417">
    <property type="component" value="Unassembled WGS sequence"/>
</dbReference>
<accession>A0A379C8N9</accession>
<reference evidence="1 2" key="1">
    <citation type="submission" date="2018-06" db="EMBL/GenBank/DDBJ databases">
        <authorList>
            <consortium name="Pathogen Informatics"/>
            <person name="Doyle S."/>
        </authorList>
    </citation>
    <scope>NUCLEOTIDE SEQUENCE [LARGE SCALE GENOMIC DNA]</scope>
    <source>
        <strain evidence="1 2">NCTC12872</strain>
    </source>
</reference>
<name>A0A379C8N9_9PAST</name>
<proteinExistence type="predicted"/>
<protein>
    <submittedName>
        <fullName evidence="1">Uncharacterized protein</fullName>
    </submittedName>
</protein>
<organism evidence="1 2">
    <name type="scientific">Phocoenobacter uteri</name>
    <dbReference type="NCBI Taxonomy" id="146806"/>
    <lineage>
        <taxon>Bacteria</taxon>
        <taxon>Pseudomonadati</taxon>
        <taxon>Pseudomonadota</taxon>
        <taxon>Gammaproteobacteria</taxon>
        <taxon>Pasteurellales</taxon>
        <taxon>Pasteurellaceae</taxon>
        <taxon>Phocoenobacter</taxon>
    </lineage>
</organism>
<evidence type="ECO:0000313" key="2">
    <source>
        <dbReference type="Proteomes" id="UP000255417"/>
    </source>
</evidence>
<dbReference type="RefSeq" id="WP_115315184.1">
    <property type="nucleotide sequence ID" value="NZ_LWIF01000001.1"/>
</dbReference>
<keyword evidence="2" id="KW-1185">Reference proteome</keyword>
<evidence type="ECO:0000313" key="1">
    <source>
        <dbReference type="EMBL" id="SUB58670.1"/>
    </source>
</evidence>